<dbReference type="CDD" id="cd06345">
    <property type="entry name" value="PBP1_ABC_ligand_binding-like"/>
    <property type="match status" value="1"/>
</dbReference>
<gene>
    <name evidence="6" type="primary">livK</name>
    <name evidence="6" type="ORF">Maq22A_c03655</name>
</gene>
<evidence type="ECO:0000256" key="2">
    <source>
        <dbReference type="ARBA" id="ARBA00022729"/>
    </source>
</evidence>
<dbReference type="EMBL" id="AP014704">
    <property type="protein sequence ID" value="BAQ44169.1"/>
    <property type="molecule type" value="Genomic_DNA"/>
</dbReference>
<dbReference type="SUPFAM" id="SSF53822">
    <property type="entry name" value="Periplasmic binding protein-like I"/>
    <property type="match status" value="1"/>
</dbReference>
<feature type="signal peptide" evidence="4">
    <location>
        <begin position="1"/>
        <end position="34"/>
    </location>
</feature>
<dbReference type="KEGG" id="maqu:Maq22A_c03655"/>
<evidence type="ECO:0000256" key="4">
    <source>
        <dbReference type="SAM" id="SignalP"/>
    </source>
</evidence>
<dbReference type="Pfam" id="PF13458">
    <property type="entry name" value="Peripla_BP_6"/>
    <property type="match status" value="1"/>
</dbReference>
<keyword evidence="2 4" id="KW-0732">Signal</keyword>
<dbReference type="PANTHER" id="PTHR30483:SF6">
    <property type="entry name" value="PERIPLASMIC BINDING PROTEIN OF ABC TRANSPORTER FOR NATURAL AMINO ACIDS"/>
    <property type="match status" value="1"/>
</dbReference>
<dbReference type="Gene3D" id="3.40.50.2300">
    <property type="match status" value="2"/>
</dbReference>
<evidence type="ECO:0000256" key="1">
    <source>
        <dbReference type="ARBA" id="ARBA00010062"/>
    </source>
</evidence>
<evidence type="ECO:0000256" key="3">
    <source>
        <dbReference type="ARBA" id="ARBA00022970"/>
    </source>
</evidence>
<organism evidence="6 7">
    <name type="scientific">Methylobacterium aquaticum</name>
    <dbReference type="NCBI Taxonomy" id="270351"/>
    <lineage>
        <taxon>Bacteria</taxon>
        <taxon>Pseudomonadati</taxon>
        <taxon>Pseudomonadota</taxon>
        <taxon>Alphaproteobacteria</taxon>
        <taxon>Hyphomicrobiales</taxon>
        <taxon>Methylobacteriaceae</taxon>
        <taxon>Methylobacterium</taxon>
    </lineage>
</organism>
<evidence type="ECO:0000313" key="6">
    <source>
        <dbReference type="EMBL" id="BAQ44169.1"/>
    </source>
</evidence>
<dbReference type="PATRIC" id="fig|270351.10.peg.709"/>
<dbReference type="InterPro" id="IPR051010">
    <property type="entry name" value="BCAA_transport"/>
</dbReference>
<accession>A0A0C6FGI1</accession>
<protein>
    <submittedName>
        <fullName evidence="6">ABC transporter substrate-binding protein</fullName>
    </submittedName>
</protein>
<dbReference type="STRING" id="270351.Maq22A_c03655"/>
<feature type="chain" id="PRO_5002197209" evidence="4">
    <location>
        <begin position="35"/>
        <end position="421"/>
    </location>
</feature>
<evidence type="ECO:0000259" key="5">
    <source>
        <dbReference type="Pfam" id="PF13458"/>
    </source>
</evidence>
<dbReference type="Proteomes" id="UP000061432">
    <property type="component" value="Chromosome"/>
</dbReference>
<keyword evidence="3" id="KW-0029">Amino-acid transport</keyword>
<sequence length="421" mass="45378">MLECASVARRRLVRALLGSTILLAANASLSTVQAADPIRIAVIAEAQAIAGASIPQAAQLAADEINAKGGMDGRKIEIITYDNKSSAADSVRAFQRAASEDKAHVVIASYISEVVLALQPWSARLKLPFITPGAASNEIPLNVHKDYARNKYSFHGYLTSKAQSQAVCDAAKAILVEGRQMKTAIIMSEDAAWTKPLDEGYKECLPKVGLKVLDHIRFSPSTTDFNPIFSRIEGAKPDVIVTGISHVGVQPTVQWRSQQVPIPMVGIASQATNATFWKETNGATEGVLFEMFAAPGTNVTPKTAPFAEAFKAKYGNYPGYAGYTAYDEVYYIADAVKRAGSTDPDKLVDALEKTDWEGTLGRIQFYGKDDEFTHSIKYGAGLVSGMMMQWQDGKQLAVWPPTVANGKMTFPSFVKAGTAAN</sequence>
<dbReference type="GO" id="GO:0006865">
    <property type="term" value="P:amino acid transport"/>
    <property type="evidence" value="ECO:0007669"/>
    <property type="project" value="UniProtKB-KW"/>
</dbReference>
<feature type="domain" description="Leucine-binding protein" evidence="5">
    <location>
        <begin position="46"/>
        <end position="375"/>
    </location>
</feature>
<proteinExistence type="inferred from homology"/>
<name>A0A0C6FGI1_9HYPH</name>
<dbReference type="InterPro" id="IPR028081">
    <property type="entry name" value="Leu-bd"/>
</dbReference>
<dbReference type="AlphaFoldDB" id="A0A0C6FGI1"/>
<evidence type="ECO:0000313" key="7">
    <source>
        <dbReference type="Proteomes" id="UP000061432"/>
    </source>
</evidence>
<dbReference type="OrthoDB" id="5415167at2"/>
<reference evidence="7" key="2">
    <citation type="submission" date="2015-01" db="EMBL/GenBank/DDBJ databases">
        <title>Complete genome sequence of Methylobacterium aquaticum strain 22A.</title>
        <authorList>
            <person name="Tani A."/>
            <person name="Ogura Y."/>
            <person name="Hayashi T."/>
        </authorList>
    </citation>
    <scope>NUCLEOTIDE SEQUENCE [LARGE SCALE GENOMIC DNA]</scope>
    <source>
        <strain evidence="7">MA-22A</strain>
    </source>
</reference>
<reference evidence="6 7" key="1">
    <citation type="journal article" date="2015" name="Genome Announc.">
        <title>Complete Genome Sequence of Methylobacterium aquaticum Strain 22A, Isolated from Racomitrium japonicum Moss.</title>
        <authorList>
            <person name="Tani A."/>
            <person name="Ogura Y."/>
            <person name="Hayashi T."/>
            <person name="Kimbara K."/>
        </authorList>
    </citation>
    <scope>NUCLEOTIDE SEQUENCE [LARGE SCALE GENOMIC DNA]</scope>
    <source>
        <strain evidence="6 7">MA-22A</strain>
    </source>
</reference>
<comment type="similarity">
    <text evidence="1">Belongs to the leucine-binding protein family.</text>
</comment>
<dbReference type="PANTHER" id="PTHR30483">
    <property type="entry name" value="LEUCINE-SPECIFIC-BINDING PROTEIN"/>
    <property type="match status" value="1"/>
</dbReference>
<keyword evidence="3" id="KW-0813">Transport</keyword>
<dbReference type="RefSeq" id="WP_060845722.1">
    <property type="nucleotide sequence ID" value="NZ_AP014704.1"/>
</dbReference>
<dbReference type="InterPro" id="IPR028082">
    <property type="entry name" value="Peripla_BP_I"/>
</dbReference>